<dbReference type="RefSeq" id="WP_163881651.1">
    <property type="nucleotide sequence ID" value="NZ_WUEP01000021.1"/>
</dbReference>
<feature type="signal peptide" evidence="1">
    <location>
        <begin position="1"/>
        <end position="32"/>
    </location>
</feature>
<evidence type="ECO:0000256" key="1">
    <source>
        <dbReference type="SAM" id="SignalP"/>
    </source>
</evidence>
<comment type="caution">
    <text evidence="2">The sequence shown here is derived from an EMBL/GenBank/DDBJ whole genome shotgun (WGS) entry which is preliminary data.</text>
</comment>
<evidence type="ECO:0008006" key="4">
    <source>
        <dbReference type="Google" id="ProtNLM"/>
    </source>
</evidence>
<protein>
    <recommendedName>
        <fullName evidence="4">HEAT repeat domain-containing protein</fullName>
    </recommendedName>
</protein>
<proteinExistence type="predicted"/>
<accession>A0A6N9ZL50</accession>
<sequence length="1148" mass="124394">MLFRLRHCSAFVAGRLSVAALMFTLGAVAVYADDESDLPFRTAVERGQKLTRSEYLSVLTQPKSESTVLLSSALANHDPLIRRVAALQLGEVKRQDITPQVIAELLGAVKDPDKDVSDQAVASLVRIGGIAPEMLMPLINDVAPLRTFTYWSESANRSRKIDLTSADIAIAGLYYGQNIGLGLLIEAFGKAVEREAADAKLTAQNPAELNILGDYSVVPGSSAFFAEALDTLLRQAPDGNRDVIRQLLTSSYPMLRRIGYENAVKVTEERPYFFDQVAGAVLSAPSTEERDAAADSLAGDTNIGRVKLAQMTHTADAETRGRAFGALLQGADCSSTLASVALGDADIDVRRKALEGMVGYHSLNDATCLIPFITDHHVDVGLRERIVYAQTQSRNDRLEHWDEAKVEYFIRANRQLLSDPNSELYEALWDAVGKLVTAYPVEDKAIVEIVLTLMSADLDASKASDFVCTLSSVNPDTLSSAPALLSKLLDMSLGSEWSLGECASKALQTLPLGSSRLRSTAEALMARLARRGGDVREYHLDLIEKSIPTDIIEKSWRDIASAVTGTTRLDVYRLAASRGLANEEALKLYVSVLSGDFQGIGDPPSDDDGKYSVVPSAVRGLVAIGASGRDMLGAFIVGRRGTPEIQASVIGALSRMIYGDDGIDADDLRTFIPELSEATRSPNPGARDSALNLLSRLLAGQPLVDVLRPLFNDPDQNVLYGLVDLLTANGHSDADAATFVQAITTEDAETIVTAVGSHNYKYLREHAPEILIQLRANLPQDFVASLLKKWLTGPDETLHTASLARLGEFGSAGAAILREQLSGPDASKLLGDQLTTAISGLPAADRTQLISGLKRLFQANRDDPSAISALGIAAEGDQQTASDIEQQLTSEVKEAREAALRALSARRFFSSSSQRYLAAIIDQRSSHFLNSYIGNVIELVRPYRGPIPMSGRTEILPPFPWPPPAWSFKEILPRDLIGSDNNTLGQVADRLAATVRRASVDYDFGYFGVPGGFVMLVRLERINVDGTPLPGKDRWNVNPIMPHSFDEYLLDLFFSPPGYFRVIAFAVTSKEPVENSPNATLPSTSEGAKGLPDDIARQLFANASVYALVYTFQRYDGAKLVLNYEGSPSGLRHLEGSGIWPALQSSRQ</sequence>
<keyword evidence="1" id="KW-0732">Signal</keyword>
<dbReference type="Proteomes" id="UP000468864">
    <property type="component" value="Unassembled WGS sequence"/>
</dbReference>
<gene>
    <name evidence="2" type="ORF">GR206_25015</name>
</gene>
<dbReference type="InterPro" id="IPR011989">
    <property type="entry name" value="ARM-like"/>
</dbReference>
<dbReference type="EMBL" id="WUEP01000021">
    <property type="protein sequence ID" value="NEH94244.1"/>
    <property type="molecule type" value="Genomic_DNA"/>
</dbReference>
<dbReference type="Gene3D" id="1.25.10.10">
    <property type="entry name" value="Leucine-rich Repeat Variant"/>
    <property type="match status" value="2"/>
</dbReference>
<organism evidence="2 3">
    <name type="scientific">Rhizobium laguerreae</name>
    <dbReference type="NCBI Taxonomy" id="1076926"/>
    <lineage>
        <taxon>Bacteria</taxon>
        <taxon>Pseudomonadati</taxon>
        <taxon>Pseudomonadota</taxon>
        <taxon>Alphaproteobacteria</taxon>
        <taxon>Hyphomicrobiales</taxon>
        <taxon>Rhizobiaceae</taxon>
        <taxon>Rhizobium/Agrobacterium group</taxon>
        <taxon>Rhizobium</taxon>
    </lineage>
</organism>
<dbReference type="InterPro" id="IPR016024">
    <property type="entry name" value="ARM-type_fold"/>
</dbReference>
<dbReference type="AlphaFoldDB" id="A0A6N9ZL50"/>
<reference evidence="2 3" key="1">
    <citation type="submission" date="2019-12" db="EMBL/GenBank/DDBJ databases">
        <title>Rhizobium genotypes associated with high levels of biological nitrogen fixation by grain legumes in a temperate-maritime cropping system.</title>
        <authorList>
            <person name="Maluk M."/>
            <person name="Francesc Ferrando Molina F."/>
            <person name="Lopez Del Egido L."/>
            <person name="Lafos M."/>
            <person name="Langarica-Fuentes A."/>
            <person name="Gebre Yohannes G."/>
            <person name="Young M.W."/>
            <person name="Martin P."/>
            <person name="Gantlett R."/>
            <person name="Kenicer G."/>
            <person name="Hawes C."/>
            <person name="Begg G.S."/>
            <person name="Quilliam R.S."/>
            <person name="Squire G.R."/>
            <person name="Poole P.S."/>
            <person name="Young P.W."/>
            <person name="Iannetta P.M."/>
            <person name="James E.K."/>
        </authorList>
    </citation>
    <scope>NUCLEOTIDE SEQUENCE [LARGE SCALE GENOMIC DNA]</scope>
    <source>
        <strain evidence="2 3">JHI2449</strain>
    </source>
</reference>
<evidence type="ECO:0000313" key="3">
    <source>
        <dbReference type="Proteomes" id="UP000468864"/>
    </source>
</evidence>
<dbReference type="SUPFAM" id="SSF48371">
    <property type="entry name" value="ARM repeat"/>
    <property type="match status" value="2"/>
</dbReference>
<evidence type="ECO:0000313" key="2">
    <source>
        <dbReference type="EMBL" id="NEH94244.1"/>
    </source>
</evidence>
<name>A0A6N9ZL50_9HYPH</name>
<feature type="chain" id="PRO_5026970712" description="HEAT repeat domain-containing protein" evidence="1">
    <location>
        <begin position="33"/>
        <end position="1148"/>
    </location>
</feature>